<dbReference type="Proteomes" id="UP000293823">
    <property type="component" value="Unassembled WGS sequence"/>
</dbReference>
<dbReference type="GO" id="GO:0008168">
    <property type="term" value="F:methyltransferase activity"/>
    <property type="evidence" value="ECO:0007669"/>
    <property type="project" value="UniProtKB-KW"/>
</dbReference>
<dbReference type="Pfam" id="PF08242">
    <property type="entry name" value="Methyltransf_12"/>
    <property type="match status" value="1"/>
</dbReference>
<evidence type="ECO:0000256" key="11">
    <source>
        <dbReference type="ARBA" id="ARBA00023268"/>
    </source>
</evidence>
<dbReference type="InterPro" id="IPR036291">
    <property type="entry name" value="NAD(P)-bd_dom_sf"/>
</dbReference>
<dbReference type="InterPro" id="IPR001242">
    <property type="entry name" value="Condensation_dom"/>
</dbReference>
<keyword evidence="10" id="KW-0560">Oxidoreductase</keyword>
<dbReference type="InterPro" id="IPR049552">
    <property type="entry name" value="PKS_DH_N"/>
</dbReference>
<evidence type="ECO:0000256" key="8">
    <source>
        <dbReference type="ARBA" id="ARBA00022737"/>
    </source>
</evidence>
<keyword evidence="12" id="KW-0012">Acyltransferase</keyword>
<dbReference type="InterPro" id="IPR020841">
    <property type="entry name" value="PKS_Beta-ketoAc_synthase_dom"/>
</dbReference>
<dbReference type="OrthoDB" id="329835at2759"/>
<sequence>MANEPSKAIAIVGSSCRLPGGVSSPSEFWELLCHPRDLSQEIPGDRFDANAFYNPNPDHHGTSNVKSAYFLQQDPARFDASFFNINPREAEAIDPQQRMLLELVYEAMESAGYPLESLRGTKTGVFAGLMSTDYHDIQARDVMSLSQYHATGTARSILSNRISYFYDFRGPSITIDTACSSSLVAVHLAVQALRNRECNVAVVAGVNLILGPEMFMSTSNLHMLSPDGKCQMWDAKANGYARAEGGGVLVLRTLEDALQNQVPGTIQSIIRETGVNSDGRTPGITMPSSASQVDLMRTTFERAGLDPTNPDEQCQYFEAHGTGTQAGDAAESKAIYTVFCEPSESIQTHHSPHDTNPAVPPILVGSVKPMLGHSEGAAGIVGLLKTSLSLHHAIIPPNPPIQHLSDKVSPYSNRLKIPHQLQEWPPTKTRRACVNSFGFGGTNAHVIVESYDDRYDGTSMAIEDEVILGPFVFSATSQSSLQNMMLSYRRYLSTCAHINLADLSWSLFQHRSSFPVRAAVYAQDVPGLVGALEREAHSAQTLNPVSSVSPSAPRKGLLGVFTGQGAQWPSMGRSLFFKSRRFASTMHELDTYLQELASPPSWSLVNELLKPACDSRVHIAEFSQPLCTALQVALLDVLFTTGVHFDAVVGHSSGEIAASYAAGCITARAAIQIGFLRGRAVSRRTDGQEASTSMMAVGCSALETEQICREPAFYGKIFLAASNAPSSSTVSGTLEALERLEMQLHERGKTARMLKVDQAYHSPLIAHRSEEYLCDLADCKIDYHSSSTSVWTSSVHGYPMDECADSVDDEYWSNNLINPVLFKEAIEHISGSHGPFLAALEIGPHPALRTPVVSTIERVTGSKVPYMGILERGMDANESLEKCLGKLWTDLPYLDFNEFWRACRGIDYPTPQFLANLPSYSWDHDQTFWKESRLSKQFRFRTSKPHPLLGIQTTCIDDQFQWRNILKLENLSWLRGHVVQDDVVLPAAAYVSMALDASEVLYGDRSVHLVELQDLCFEHPVTVDDNTQGVEICFWLRKLSSQHSSQDGEYIYAEFSCAAGRPDSSQTPRRNFYGKLRIQLGDISLSALPEFTPCGSNLQQVHVDEFYNDLASVGLPYSGTFRGLVEAQRKLNYAESGFRKAPSIFKVHPVYLDLCFQTIFVAYAAPGDRSMWSPFLPQYIQTVSVNPLAWQESRLGRNDIHVTSNITGTTPARETQSATITGDSSAFNQDGRYTEVQIEGLRCAALMPSGPSDDTILYSQIVWRPSIATGLVLPANASLQPEEPGLTELCERLSLYYYKRLQLAILEDCIPQAHRPLFNYIAHLLPLVRRGKHPTAKADWLNDSWEDLEKLAQQYLASVDVQLIQAVGENIVQVVKGTTTMLEHMLVDQMLTRLYIQGIGFENANKCLSHGVAQLAHQYPNMRILEIGAGTGGTSSSILEALGDAYSSYHFTDVSMGFISSAEAKFGTKARAMEFGVLDIEQDIIAQGYAEGGYDLIIASNVLHATRNLRHTLRTVRRLLRSGGYLVLLETTGDLLRCGFIMCGLPGWWLGQNDGRAFSPTQSCGQWDAHLKASGFSGADLVTHDNVDEQMHSFSVIFAQATDATIDSIRAPMASVYTCDEVMLVIGNAGGNSKSLLPDTKSFLESHSRSVVTLNSLNNITAKHLEPTPHVLYLGELDAPIFADMSPESLAAIQNLVQHSKSILWVTTGRHVENPYSNMMVGLLRCIQNESTNIQMQVVDFASKDEITSHVLGEAFLRFINMAAAANSDRLLTLEPELAIVGNKILIPRVLPISDMNAQWNSFRRVIRQDSVRSRQSSLDNSSSFSSKHETLEVPKIMICVEASTTLAVRVGSSCFLFLVLGHVVADGQRVLSLVPATEGVLEVPSNCVYPLAYDCIKDERLLFQSLCYIVAESVLERCIGKTILLHNCDWRLVEGIQAATSHIRPSSSILTSAFITSHRPNPPDIIIHPRATKAQIIVAFPGDLDFLVDFTTPNAAETTSSENVIQSLQDRCTVIRSNEFVSSESRVPARWDAHRIPNLLCTMAELGRDSNDHRWIQGEMGAGSGLTRKSPPIPHDALIHRLDTTRLFRSERTYLLCGLTGEIGQSICTWMVQNGARYVVLASRSPNLDRCWCLPLEHLRAKIVVLSLDVCNEEALNELIEKLRATMPPIAGVAHGAMVLSDATFANMTMKELQRVLHPKVVGSINLDKAFKHDKLDFFIMFSSLSCVIGNIGQSNYAAANMFMQPIANQRRERGLSASVIDLGMIVGVGYMNRAGPERVEIMARDFMRVSESALHDIFAQAIIAGAPESGYPAELITGLAPASSTDTPMWYSNPIFSHHRNKTSVSKALNMDKATVSVASIKQQIEAKSTQDALEILRSNLSTQLADILQLKAAAIQFDKSLIQHGVDSLMAVEISSRIYKHFEHKVSVLKILSGLSADEIALHVLASVKSPETTIQVVPANKKDFGQSPIGKIGASNELPAVEGSSTSVEIGLNQSTSANESQTQFSYNDSGYNSEGERSRSRASKRQRSLWYTAASFDTPTMYNCTWVYAINGRIDSKRLETAIRSGCHRHETMRTAFNVEDDTGELVQDIRPTPNHEWVCTAIEDDSALENAIATVEHQVYDLQGGRTSSFMLCTLSEQVHYLIVGYHHIILDGTAWQIVLRDVLSMYSSGEVLPLARMQYRHYALDGEEDSEDHRAFWKAQFATVPSTLPLFPFAKTAYRFPIQTPSIHTFEEAAPVHITEQVKMACRKLGITTMHFHVSVLQIMVSLLAGTRELCIGMGDANRNDERYGDVAGLLASVHPLRLVLEDGVSFAQVAGQARDAVLTAMDHAQVSFETIIDDIGVERNSSFTPLFQVMINYVSGFSDRINLEGATIKHHYAAEATHAQDLILTIRDTREEMRLYFTVQESLYTRGHAQMMAKIYIDLLDHCSINIDEQVNALDLLRPEWREQGLRLGEGPTIPLPNLESLDRLIADKAGQYPNNVAAKDDAGRTISYSGLMDRVGDIAATLATCGTSSGVPVCIIGDHTIDVLCAVIAVWKLGAVYVPIDADNPHERIKTMLKNCKATVAFVSGEKAMSTARETKISVIITADLRVHSLTDELPVAIMPPDTAAIFHTSGTTGEPKGVILTHDNLLTQVAAVQQRYPSSQPRVLQQSGHSFDASLFQILVSLCTGGTLVMTAHRRDPETITKIICDESITTTLAVPSEYLMWFQYGKKLSKASHWHTAFCGGDAMTKNVIRGFAALELRNLQLINAYGPTEASITCSMGTVNYRTKDSELLSTGSALPNYTLSVVDEQGRPLPPGWTGEVCIQGRALSPGYVDASLQVYSFESHKSFVKELHERYLTGDVGRMTGDGNLLLMGRIVSDSYQKIHGNRIEPLEISKVILQASDGAIAECAAIIKSDEIPFIVAYVTFARDHNIEAQEEYLRRLKGSLPLPSYMLPATILPVAELPKTSSGKVDNKALRSLSLSRQHLTEMSQDCITADEEIVAAIWNEVIPTPSHSLYKSSSADFFSVGGNSILLLKVISKLRNLSNPDLTLRTVLENPTLSGMAALIRSPGFLEQDRNVRIDEMDWGWETSLSNSIPIHIVRSPSSTKSNTGHVVLLTGATGFIGRHILSILCSHDQVAAVHCVAVRSPDSLQDIVTTYPNVHLHAGDLASPLLGLSKKDFSSLAASITMIVHNGATVSFLQPYASLRAANVTSTKELIRLATPRRIPFHYISTAGVAELTDLSSLREKSVAKYIPPAGASGYTTSKWASEVVLENASASYEIPVTVHRPSSVVEAAEKPDEVLPHDALGTLLRFSRKLRAVPLLKKWTGCFDMVPVDQVAQHIVEEALLPSTGGIRYKHIAGSKTVSAQGLDKFVATQMQDLVEVVPMEDWIDRAKAHGLREDLSEWFLAVASKPRFLPPIVMGSDL</sequence>
<accession>A0A4Q4QQ76</accession>
<dbReference type="Pfam" id="PF23114">
    <property type="entry name" value="NAD-bd_HRPKS_sdrA"/>
    <property type="match status" value="1"/>
</dbReference>
<keyword evidence="9" id="KW-0521">NADP</keyword>
<dbReference type="GO" id="GO:0032259">
    <property type="term" value="P:methylation"/>
    <property type="evidence" value="ECO:0007669"/>
    <property type="project" value="UniProtKB-KW"/>
</dbReference>
<dbReference type="InterPro" id="IPR020845">
    <property type="entry name" value="AMP-binding_CS"/>
</dbReference>
<evidence type="ECO:0000256" key="13">
    <source>
        <dbReference type="ARBA" id="ARBA00029454"/>
    </source>
</evidence>
<dbReference type="GO" id="GO:0016874">
    <property type="term" value="F:ligase activity"/>
    <property type="evidence" value="ECO:0007669"/>
    <property type="project" value="UniProtKB-KW"/>
</dbReference>
<comment type="pathway">
    <text evidence="1">Mycotoxin biosynthesis.</text>
</comment>
<evidence type="ECO:0000256" key="14">
    <source>
        <dbReference type="PROSITE-ProRule" id="PRU01363"/>
    </source>
</evidence>
<dbReference type="InterPro" id="IPR013217">
    <property type="entry name" value="Methyltransf_12"/>
</dbReference>
<dbReference type="InterPro" id="IPR014043">
    <property type="entry name" value="Acyl_transferase_dom"/>
</dbReference>
<dbReference type="SUPFAM" id="SSF51735">
    <property type="entry name" value="NAD(P)-binding Rossmann-fold domains"/>
    <property type="match status" value="2"/>
</dbReference>
<dbReference type="Pfam" id="PF07993">
    <property type="entry name" value="NAD_binding_4"/>
    <property type="match status" value="1"/>
</dbReference>
<dbReference type="InterPro" id="IPR042099">
    <property type="entry name" value="ANL_N_sf"/>
</dbReference>
<dbReference type="GO" id="GO:0004312">
    <property type="term" value="F:fatty acid synthase activity"/>
    <property type="evidence" value="ECO:0007669"/>
    <property type="project" value="TreeGrafter"/>
</dbReference>
<evidence type="ECO:0000256" key="7">
    <source>
        <dbReference type="ARBA" id="ARBA00022691"/>
    </source>
</evidence>
<evidence type="ECO:0000259" key="18">
    <source>
        <dbReference type="PROSITE" id="PS52019"/>
    </source>
</evidence>
<gene>
    <name evidence="19" type="ORF">AA0113_g10371</name>
</gene>
<keyword evidence="2" id="KW-0596">Phosphopantetheine</keyword>
<dbReference type="InterPro" id="IPR049900">
    <property type="entry name" value="PKS_mFAS_DH"/>
</dbReference>
<dbReference type="Gene3D" id="3.30.300.30">
    <property type="match status" value="1"/>
</dbReference>
<dbReference type="InterPro" id="IPR014031">
    <property type="entry name" value="Ketoacyl_synth_C"/>
</dbReference>
<dbReference type="InterPro" id="IPR020806">
    <property type="entry name" value="PKS_PP-bd"/>
</dbReference>
<dbReference type="InterPro" id="IPR049551">
    <property type="entry name" value="PKS_DH_C"/>
</dbReference>
<dbReference type="Gene3D" id="3.30.70.3290">
    <property type="match status" value="1"/>
</dbReference>
<dbReference type="SUPFAM" id="SSF52151">
    <property type="entry name" value="FabD/lysophospholipase-like"/>
    <property type="match status" value="1"/>
</dbReference>
<dbReference type="GO" id="GO:0004315">
    <property type="term" value="F:3-oxoacyl-[acyl-carrier-protein] synthase activity"/>
    <property type="evidence" value="ECO:0007669"/>
    <property type="project" value="InterPro"/>
</dbReference>
<dbReference type="InterPro" id="IPR020807">
    <property type="entry name" value="PKS_DH"/>
</dbReference>
<dbReference type="SUPFAM" id="SSF53901">
    <property type="entry name" value="Thiolase-like"/>
    <property type="match status" value="1"/>
</dbReference>
<dbReference type="InterPro" id="IPR013968">
    <property type="entry name" value="PKS_KR"/>
</dbReference>
<keyword evidence="11" id="KW-0511">Multifunctional enzyme</keyword>
<dbReference type="InterPro" id="IPR013120">
    <property type="entry name" value="FAR_NAD-bd"/>
</dbReference>
<keyword evidence="6" id="KW-0808">Transferase</keyword>
<dbReference type="Gene3D" id="3.30.559.10">
    <property type="entry name" value="Chloramphenicol acetyltransferase-like domain"/>
    <property type="match status" value="1"/>
</dbReference>
<dbReference type="Gene3D" id="1.10.1200.10">
    <property type="entry name" value="ACP-like"/>
    <property type="match status" value="2"/>
</dbReference>
<evidence type="ECO:0000256" key="5">
    <source>
        <dbReference type="ARBA" id="ARBA00022603"/>
    </source>
</evidence>
<feature type="region of interest" description="C-terminal hotdog fold" evidence="14">
    <location>
        <begin position="1098"/>
        <end position="1252"/>
    </location>
</feature>
<dbReference type="Pfam" id="PF02801">
    <property type="entry name" value="Ketoacyl-synt_C"/>
    <property type="match status" value="1"/>
</dbReference>
<evidence type="ECO:0000256" key="15">
    <source>
        <dbReference type="SAM" id="MobiDB-lite"/>
    </source>
</evidence>
<evidence type="ECO:0000256" key="9">
    <source>
        <dbReference type="ARBA" id="ARBA00022857"/>
    </source>
</evidence>
<dbReference type="InterPro" id="IPR042104">
    <property type="entry name" value="PKS_dehydratase_sf"/>
</dbReference>
<keyword evidence="8" id="KW-0677">Repeat</keyword>
<dbReference type="SMART" id="SM00827">
    <property type="entry name" value="PKS_AT"/>
    <property type="match status" value="1"/>
</dbReference>
<dbReference type="PROSITE" id="PS00455">
    <property type="entry name" value="AMP_BINDING"/>
    <property type="match status" value="1"/>
</dbReference>
<dbReference type="InterPro" id="IPR036736">
    <property type="entry name" value="ACP-like_sf"/>
</dbReference>
<evidence type="ECO:0000313" key="20">
    <source>
        <dbReference type="Proteomes" id="UP000293823"/>
    </source>
</evidence>
<evidence type="ECO:0000313" key="19">
    <source>
        <dbReference type="EMBL" id="RYO45651.1"/>
    </source>
</evidence>
<feature type="region of interest" description="Disordered" evidence="15">
    <location>
        <begin position="2498"/>
        <end position="2529"/>
    </location>
</feature>
<organism evidence="19 20">
    <name type="scientific">Alternaria arborescens</name>
    <dbReference type="NCBI Taxonomy" id="156630"/>
    <lineage>
        <taxon>Eukaryota</taxon>
        <taxon>Fungi</taxon>
        <taxon>Dikarya</taxon>
        <taxon>Ascomycota</taxon>
        <taxon>Pezizomycotina</taxon>
        <taxon>Dothideomycetes</taxon>
        <taxon>Pleosporomycetidae</taxon>
        <taxon>Pleosporales</taxon>
        <taxon>Pleosporineae</taxon>
        <taxon>Pleosporaceae</taxon>
        <taxon>Alternaria</taxon>
        <taxon>Alternaria sect. Alternaria</taxon>
    </lineage>
</organism>
<evidence type="ECO:0000256" key="6">
    <source>
        <dbReference type="ARBA" id="ARBA00022679"/>
    </source>
</evidence>
<comment type="similarity">
    <text evidence="13">Belongs to the NRP synthetase family.</text>
</comment>
<keyword evidence="4" id="KW-0436">Ligase</keyword>
<dbReference type="Gene3D" id="3.40.50.12780">
    <property type="entry name" value="N-terminal domain of ligase-like"/>
    <property type="match status" value="1"/>
</dbReference>
<dbReference type="GO" id="GO:0006633">
    <property type="term" value="P:fatty acid biosynthetic process"/>
    <property type="evidence" value="ECO:0007669"/>
    <property type="project" value="InterPro"/>
</dbReference>
<dbReference type="GO" id="GO:0009403">
    <property type="term" value="P:toxin biosynthetic process"/>
    <property type="evidence" value="ECO:0007669"/>
    <property type="project" value="UniProtKB-ARBA"/>
</dbReference>
<dbReference type="InterPro" id="IPR057326">
    <property type="entry name" value="KR_dom"/>
</dbReference>
<evidence type="ECO:0000256" key="2">
    <source>
        <dbReference type="ARBA" id="ARBA00022450"/>
    </source>
</evidence>
<feature type="region of interest" description="N-terminal hotdog fold" evidence="14">
    <location>
        <begin position="946"/>
        <end position="1083"/>
    </location>
</feature>
<keyword evidence="7" id="KW-0949">S-adenosyl-L-methionine</keyword>
<dbReference type="InterPro" id="IPR000873">
    <property type="entry name" value="AMP-dep_synth/lig_dom"/>
</dbReference>
<dbReference type="SUPFAM" id="SSF56801">
    <property type="entry name" value="Acetyl-CoA synthetase-like"/>
    <property type="match status" value="1"/>
</dbReference>
<dbReference type="PROSITE" id="PS52004">
    <property type="entry name" value="KS3_2"/>
    <property type="match status" value="1"/>
</dbReference>
<dbReference type="Pfam" id="PF16197">
    <property type="entry name" value="KAsynt_C_assoc"/>
    <property type="match status" value="1"/>
</dbReference>
<keyword evidence="3" id="KW-0597">Phosphoprotein</keyword>
<dbReference type="PANTHER" id="PTHR43775:SF20">
    <property type="entry name" value="HYBRID PKS-NRPS SYNTHETASE APDA"/>
    <property type="match status" value="1"/>
</dbReference>
<feature type="active site" description="Proton donor; for dehydratase activity" evidence="14">
    <location>
        <position position="1153"/>
    </location>
</feature>
<feature type="domain" description="Carrier" evidence="16">
    <location>
        <begin position="3486"/>
        <end position="3565"/>
    </location>
</feature>
<keyword evidence="20" id="KW-1185">Reference proteome</keyword>
<dbReference type="InterPro" id="IPR045851">
    <property type="entry name" value="AMP-bd_C_sf"/>
</dbReference>
<dbReference type="InterPro" id="IPR001227">
    <property type="entry name" value="Ac_transferase_dom_sf"/>
</dbReference>
<evidence type="ECO:0000256" key="12">
    <source>
        <dbReference type="ARBA" id="ARBA00023315"/>
    </source>
</evidence>
<dbReference type="SUPFAM" id="SSF52777">
    <property type="entry name" value="CoA-dependent acyltransferases"/>
    <property type="match status" value="2"/>
</dbReference>
<dbReference type="SMART" id="SM00825">
    <property type="entry name" value="PKS_KS"/>
    <property type="match status" value="1"/>
</dbReference>
<dbReference type="InterPro" id="IPR016035">
    <property type="entry name" value="Acyl_Trfase/lysoPLipase"/>
</dbReference>
<dbReference type="InterPro" id="IPR018201">
    <property type="entry name" value="Ketoacyl_synth_AS"/>
</dbReference>
<name>A0A4Q4QQ76_9PLEO</name>
<protein>
    <submittedName>
        <fullName evidence="19">Nonribosomal peptide synthetase 14</fullName>
    </submittedName>
</protein>
<evidence type="ECO:0000256" key="3">
    <source>
        <dbReference type="ARBA" id="ARBA00022553"/>
    </source>
</evidence>
<dbReference type="SUPFAM" id="SSF47336">
    <property type="entry name" value="ACP-like"/>
    <property type="match status" value="2"/>
</dbReference>
<dbReference type="PROSITE" id="PS50075">
    <property type="entry name" value="CARRIER"/>
    <property type="match status" value="2"/>
</dbReference>
<dbReference type="InterPro" id="IPR029063">
    <property type="entry name" value="SAM-dependent_MTases_sf"/>
</dbReference>
<dbReference type="InterPro" id="IPR023213">
    <property type="entry name" value="CAT-like_dom_sf"/>
</dbReference>
<dbReference type="InterPro" id="IPR016036">
    <property type="entry name" value="Malonyl_transacylase_ACP-bd"/>
</dbReference>
<dbReference type="GO" id="GO:0016491">
    <property type="term" value="F:oxidoreductase activity"/>
    <property type="evidence" value="ECO:0007669"/>
    <property type="project" value="UniProtKB-KW"/>
</dbReference>
<feature type="compositionally biased region" description="Polar residues" evidence="15">
    <location>
        <begin position="2498"/>
        <end position="2517"/>
    </location>
</feature>
<dbReference type="CDD" id="cd02440">
    <property type="entry name" value="AdoMet_MTases"/>
    <property type="match status" value="1"/>
</dbReference>
<dbReference type="Pfam" id="PF14765">
    <property type="entry name" value="PS-DH"/>
    <property type="match status" value="1"/>
</dbReference>
<dbReference type="Pfam" id="PF08659">
    <property type="entry name" value="KR"/>
    <property type="match status" value="1"/>
</dbReference>
<dbReference type="FunFam" id="3.40.47.10:FF:000019">
    <property type="entry name" value="Polyketide synthase type I"/>
    <property type="match status" value="1"/>
</dbReference>
<dbReference type="SUPFAM" id="SSF55048">
    <property type="entry name" value="Probable ACP-binding domain of malonyl-CoA ACP transacylase"/>
    <property type="match status" value="1"/>
</dbReference>
<proteinExistence type="inferred from homology"/>
<dbReference type="PROSITE" id="PS52019">
    <property type="entry name" value="PKS_MFAS_DH"/>
    <property type="match status" value="1"/>
</dbReference>
<dbReference type="PROSITE" id="PS00606">
    <property type="entry name" value="KS3_1"/>
    <property type="match status" value="1"/>
</dbReference>
<feature type="domain" description="Ketosynthase family 3 (KS3)" evidence="17">
    <location>
        <begin position="6"/>
        <end position="450"/>
    </location>
</feature>
<dbReference type="Gene3D" id="3.40.50.150">
    <property type="entry name" value="Vaccinia Virus protein VP39"/>
    <property type="match status" value="1"/>
</dbReference>
<dbReference type="SMART" id="SM00823">
    <property type="entry name" value="PKS_PP"/>
    <property type="match status" value="1"/>
</dbReference>
<dbReference type="Gene3D" id="3.40.50.720">
    <property type="entry name" value="NAD(P)-binding Rossmann-like Domain"/>
    <property type="match status" value="3"/>
</dbReference>
<dbReference type="EMBL" id="PEJP01000052">
    <property type="protein sequence ID" value="RYO45651.1"/>
    <property type="molecule type" value="Genomic_DNA"/>
</dbReference>
<dbReference type="SMART" id="SM00826">
    <property type="entry name" value="PKS_DH"/>
    <property type="match status" value="1"/>
</dbReference>
<dbReference type="Gene3D" id="3.40.366.10">
    <property type="entry name" value="Malonyl-Coenzyme A Acyl Carrier Protein, domain 2"/>
    <property type="match status" value="1"/>
</dbReference>
<dbReference type="Gene3D" id="3.40.47.10">
    <property type="match status" value="1"/>
</dbReference>
<dbReference type="GO" id="GO:0031177">
    <property type="term" value="F:phosphopantetheine binding"/>
    <property type="evidence" value="ECO:0007669"/>
    <property type="project" value="InterPro"/>
</dbReference>
<dbReference type="InterPro" id="IPR009081">
    <property type="entry name" value="PP-bd_ACP"/>
</dbReference>
<dbReference type="InterPro" id="IPR050091">
    <property type="entry name" value="PKS_NRPS_Biosynth_Enz"/>
</dbReference>
<dbReference type="Pfam" id="PF21089">
    <property type="entry name" value="PKS_DH_N"/>
    <property type="match status" value="1"/>
</dbReference>
<dbReference type="InterPro" id="IPR006162">
    <property type="entry name" value="Ppantetheine_attach_site"/>
</dbReference>
<dbReference type="Pfam" id="PF00109">
    <property type="entry name" value="ketoacyl-synt"/>
    <property type="match status" value="1"/>
</dbReference>
<feature type="domain" description="PKS/mFAS DH" evidence="18">
    <location>
        <begin position="946"/>
        <end position="1252"/>
    </location>
</feature>
<dbReference type="PANTHER" id="PTHR43775">
    <property type="entry name" value="FATTY ACID SYNTHASE"/>
    <property type="match status" value="1"/>
</dbReference>
<comment type="caution">
    <text evidence="19">The sequence shown here is derived from an EMBL/GenBank/DDBJ whole genome shotgun (WGS) entry which is preliminary data.</text>
</comment>
<feature type="domain" description="Carrier" evidence="16">
    <location>
        <begin position="2374"/>
        <end position="2451"/>
    </location>
</feature>
<dbReference type="SMART" id="SM00822">
    <property type="entry name" value="PKS_KR"/>
    <property type="match status" value="1"/>
</dbReference>
<dbReference type="PROSITE" id="PS00012">
    <property type="entry name" value="PHOSPHOPANTETHEINE"/>
    <property type="match status" value="1"/>
</dbReference>
<feature type="active site" description="Proton acceptor; for dehydratase activity" evidence="14">
    <location>
        <position position="977"/>
    </location>
</feature>
<evidence type="ECO:0000259" key="17">
    <source>
        <dbReference type="PROSITE" id="PS52004"/>
    </source>
</evidence>
<dbReference type="InterPro" id="IPR016039">
    <property type="entry name" value="Thiolase-like"/>
</dbReference>
<dbReference type="Pfam" id="PF00698">
    <property type="entry name" value="Acyl_transf_1"/>
    <property type="match status" value="1"/>
</dbReference>
<evidence type="ECO:0000256" key="10">
    <source>
        <dbReference type="ARBA" id="ARBA00023002"/>
    </source>
</evidence>
<dbReference type="SUPFAM" id="SSF53335">
    <property type="entry name" value="S-adenosyl-L-methionine-dependent methyltransferases"/>
    <property type="match status" value="1"/>
</dbReference>
<dbReference type="InterPro" id="IPR056501">
    <property type="entry name" value="NAD-bd_HRPKS_sdrA"/>
</dbReference>
<keyword evidence="5" id="KW-0489">Methyltransferase</keyword>
<dbReference type="Gene3D" id="3.10.129.110">
    <property type="entry name" value="Polyketide synthase dehydratase"/>
    <property type="match status" value="1"/>
</dbReference>
<reference evidence="20" key="1">
    <citation type="journal article" date="2019" name="bioRxiv">
        <title>Genomics, evolutionary history and diagnostics of the Alternaria alternata species group including apple and Asian pear pathotypes.</title>
        <authorList>
            <person name="Armitage A.D."/>
            <person name="Cockerton H.M."/>
            <person name="Sreenivasaprasad S."/>
            <person name="Woodhall J.W."/>
            <person name="Lane C.R."/>
            <person name="Harrison R.J."/>
            <person name="Clarkson J.P."/>
        </authorList>
    </citation>
    <scope>NUCLEOTIDE SEQUENCE [LARGE SCALE GENOMIC DNA]</scope>
    <source>
        <strain evidence="20">RGR 97.0016</strain>
    </source>
</reference>
<dbReference type="Gene3D" id="3.30.559.30">
    <property type="entry name" value="Nonribosomal peptide synthetase, condensation domain"/>
    <property type="match status" value="1"/>
</dbReference>
<dbReference type="InterPro" id="IPR032821">
    <property type="entry name" value="PKS_assoc"/>
</dbReference>
<evidence type="ECO:0000256" key="4">
    <source>
        <dbReference type="ARBA" id="ARBA00022598"/>
    </source>
</evidence>
<dbReference type="Pfam" id="PF00668">
    <property type="entry name" value="Condensation"/>
    <property type="match status" value="1"/>
</dbReference>
<dbReference type="CDD" id="cd00833">
    <property type="entry name" value="PKS"/>
    <property type="match status" value="1"/>
</dbReference>
<dbReference type="GO" id="GO:0030639">
    <property type="term" value="P:polyketide biosynthetic process"/>
    <property type="evidence" value="ECO:0007669"/>
    <property type="project" value="UniProtKB-ARBA"/>
</dbReference>
<evidence type="ECO:0000259" key="16">
    <source>
        <dbReference type="PROSITE" id="PS50075"/>
    </source>
</evidence>
<evidence type="ECO:0000256" key="1">
    <source>
        <dbReference type="ARBA" id="ARBA00004685"/>
    </source>
</evidence>
<dbReference type="CDD" id="cd05930">
    <property type="entry name" value="A_NRPS"/>
    <property type="match status" value="1"/>
</dbReference>
<dbReference type="InterPro" id="IPR014030">
    <property type="entry name" value="Ketoacyl_synth_N"/>
</dbReference>
<dbReference type="Pfam" id="PF00550">
    <property type="entry name" value="PP-binding"/>
    <property type="match status" value="2"/>
</dbReference>
<dbReference type="Pfam" id="PF00501">
    <property type="entry name" value="AMP-binding"/>
    <property type="match status" value="1"/>
</dbReference>